<proteinExistence type="predicted"/>
<accession>A0ACC2K0B2</accession>
<dbReference type="EMBL" id="JAPUUL010000037">
    <property type="protein sequence ID" value="KAJ8133185.1"/>
    <property type="molecule type" value="Genomic_DNA"/>
</dbReference>
<protein>
    <submittedName>
        <fullName evidence="1">Uncharacterized protein</fullName>
    </submittedName>
</protein>
<evidence type="ECO:0000313" key="2">
    <source>
        <dbReference type="Proteomes" id="UP001153332"/>
    </source>
</evidence>
<keyword evidence="2" id="KW-1185">Reference proteome</keyword>
<evidence type="ECO:0000313" key="1">
    <source>
        <dbReference type="EMBL" id="KAJ8133185.1"/>
    </source>
</evidence>
<dbReference type="Proteomes" id="UP001153332">
    <property type="component" value="Unassembled WGS sequence"/>
</dbReference>
<comment type="caution">
    <text evidence="1">The sequence shown here is derived from an EMBL/GenBank/DDBJ whole genome shotgun (WGS) entry which is preliminary data.</text>
</comment>
<reference evidence="1" key="1">
    <citation type="submission" date="2022-12" db="EMBL/GenBank/DDBJ databases">
        <title>Genome Sequence of Lasiodiplodia mahajangana.</title>
        <authorList>
            <person name="Buettner E."/>
        </authorList>
    </citation>
    <scope>NUCLEOTIDE SEQUENCE</scope>
    <source>
        <strain evidence="1">VT137</strain>
    </source>
</reference>
<gene>
    <name evidence="1" type="ORF">O1611_g438</name>
</gene>
<sequence>MAKNLETLAKVRTRLARIQEITEATGSGTGSTIENLSHRFSQLQGGNQPEHPASAQMPALSETTEQAATEIPVGVNPPVDPAMAYRDRAGSTTSDHNMDTDMAGSVGECDPDQDGGILGGMTDA</sequence>
<name>A0ACC2K0B2_9PEZI</name>
<organism evidence="1 2">
    <name type="scientific">Lasiodiplodia mahajangana</name>
    <dbReference type="NCBI Taxonomy" id="1108764"/>
    <lineage>
        <taxon>Eukaryota</taxon>
        <taxon>Fungi</taxon>
        <taxon>Dikarya</taxon>
        <taxon>Ascomycota</taxon>
        <taxon>Pezizomycotina</taxon>
        <taxon>Dothideomycetes</taxon>
        <taxon>Dothideomycetes incertae sedis</taxon>
        <taxon>Botryosphaeriales</taxon>
        <taxon>Botryosphaeriaceae</taxon>
        <taxon>Lasiodiplodia</taxon>
    </lineage>
</organism>